<feature type="region of interest" description="Disordered" evidence="1">
    <location>
        <begin position="1"/>
        <end position="26"/>
    </location>
</feature>
<evidence type="ECO:0000256" key="1">
    <source>
        <dbReference type="SAM" id="MobiDB-lite"/>
    </source>
</evidence>
<organism evidence="3 4">
    <name type="scientific">Caerostris extrusa</name>
    <name type="common">Bark spider</name>
    <name type="synonym">Caerostris bankana</name>
    <dbReference type="NCBI Taxonomy" id="172846"/>
    <lineage>
        <taxon>Eukaryota</taxon>
        <taxon>Metazoa</taxon>
        <taxon>Ecdysozoa</taxon>
        <taxon>Arthropoda</taxon>
        <taxon>Chelicerata</taxon>
        <taxon>Arachnida</taxon>
        <taxon>Araneae</taxon>
        <taxon>Araneomorphae</taxon>
        <taxon>Entelegynae</taxon>
        <taxon>Araneoidea</taxon>
        <taxon>Araneidae</taxon>
        <taxon>Caerostris</taxon>
    </lineage>
</organism>
<dbReference type="AlphaFoldDB" id="A0AAV4UY81"/>
<protein>
    <submittedName>
        <fullName evidence="3">Uncharacterized protein</fullName>
    </submittedName>
</protein>
<evidence type="ECO:0000256" key="2">
    <source>
        <dbReference type="SAM" id="Phobius"/>
    </source>
</evidence>
<keyword evidence="2" id="KW-0472">Membrane</keyword>
<comment type="caution">
    <text evidence="3">The sequence shown here is derived from an EMBL/GenBank/DDBJ whole genome shotgun (WGS) entry which is preliminary data.</text>
</comment>
<proteinExistence type="predicted"/>
<reference evidence="3 4" key="1">
    <citation type="submission" date="2021-06" db="EMBL/GenBank/DDBJ databases">
        <title>Caerostris extrusa draft genome.</title>
        <authorList>
            <person name="Kono N."/>
            <person name="Arakawa K."/>
        </authorList>
    </citation>
    <scope>NUCLEOTIDE SEQUENCE [LARGE SCALE GENOMIC DNA]</scope>
</reference>
<accession>A0AAV4UY81</accession>
<feature type="transmembrane region" description="Helical" evidence="2">
    <location>
        <begin position="35"/>
        <end position="53"/>
    </location>
</feature>
<name>A0AAV4UY81_CAEEX</name>
<sequence length="154" mass="17631">MADRTLELQPGACRPSDGRNQNGGRAPISIRDTQACFFILSMGWVAGFIVLFIERSTDRRRIHSEPGMVLHKRKRRKQKKGTWKKAYGSKNIDIDGIIYRLKRWIRPSTLASSQISRNVLALTPKSDILNLPAGKPFDFEEKFADTQVQHLEYC</sequence>
<evidence type="ECO:0000313" key="3">
    <source>
        <dbReference type="EMBL" id="GIY62404.1"/>
    </source>
</evidence>
<gene>
    <name evidence="3" type="ORF">CEXT_390591</name>
</gene>
<keyword evidence="2" id="KW-1133">Transmembrane helix</keyword>
<dbReference type="EMBL" id="BPLR01013616">
    <property type="protein sequence ID" value="GIY62404.1"/>
    <property type="molecule type" value="Genomic_DNA"/>
</dbReference>
<keyword evidence="2" id="KW-0812">Transmembrane</keyword>
<keyword evidence="4" id="KW-1185">Reference proteome</keyword>
<dbReference type="Proteomes" id="UP001054945">
    <property type="component" value="Unassembled WGS sequence"/>
</dbReference>
<evidence type="ECO:0000313" key="4">
    <source>
        <dbReference type="Proteomes" id="UP001054945"/>
    </source>
</evidence>